<keyword evidence="2" id="KW-0472">Membrane</keyword>
<dbReference type="EMBL" id="HACG01039203">
    <property type="protein sequence ID" value="CEK86068.1"/>
    <property type="molecule type" value="Transcribed_RNA"/>
</dbReference>
<dbReference type="AlphaFoldDB" id="A0A0B7AZN3"/>
<evidence type="ECO:0000256" key="1">
    <source>
        <dbReference type="SAM" id="MobiDB-lite"/>
    </source>
</evidence>
<keyword evidence="2" id="KW-1133">Transmembrane helix</keyword>
<sequence length="213" mass="23925">MRERRLWDEDLGFEDIMEVRVQGQIVNPRLSTTSEPGDAPCLSSGHRRCKDGSCIAKVDLCSEEQTMNQNTIFIMIVVGMVVVIVLIILYCFQQRSQRRALNRNANQSTLDNVGVECDNSSLNMPPPTYEEVVNTNLYPATPVLQRNVQMSSDVEPRTPPPNYDTALHILAHSHDSIFPTKVEPTSPVVRRTISTELGSPVGTRSPRPETDYR</sequence>
<proteinExistence type="predicted"/>
<evidence type="ECO:0000313" key="4">
    <source>
        <dbReference type="EMBL" id="CEK86068.1"/>
    </source>
</evidence>
<protein>
    <submittedName>
        <fullName evidence="3">Uncharacterized protein</fullName>
    </submittedName>
</protein>
<evidence type="ECO:0000313" key="3">
    <source>
        <dbReference type="EMBL" id="CEK86067.1"/>
    </source>
</evidence>
<gene>
    <name evidence="3" type="primary">ORF151604</name>
    <name evidence="4" type="synonym">ORF151612</name>
</gene>
<reference evidence="3" key="1">
    <citation type="submission" date="2014-12" db="EMBL/GenBank/DDBJ databases">
        <title>Insight into the proteome of Arion vulgaris.</title>
        <authorList>
            <person name="Aradska J."/>
            <person name="Bulat T."/>
            <person name="Smidak R."/>
            <person name="Sarate P."/>
            <person name="Gangsoo J."/>
            <person name="Sialana F."/>
            <person name="Bilban M."/>
            <person name="Lubec G."/>
        </authorList>
    </citation>
    <scope>NUCLEOTIDE SEQUENCE</scope>
    <source>
        <tissue evidence="3">Skin</tissue>
    </source>
</reference>
<accession>A0A0B7AZN3</accession>
<feature type="region of interest" description="Disordered" evidence="1">
    <location>
        <begin position="191"/>
        <end position="213"/>
    </location>
</feature>
<dbReference type="Pfam" id="PF11027">
    <property type="entry name" value="DUF2615"/>
    <property type="match status" value="1"/>
</dbReference>
<keyword evidence="2" id="KW-0812">Transmembrane</keyword>
<feature type="transmembrane region" description="Helical" evidence="2">
    <location>
        <begin position="72"/>
        <end position="92"/>
    </location>
</feature>
<organism evidence="3">
    <name type="scientific">Arion vulgaris</name>
    <dbReference type="NCBI Taxonomy" id="1028688"/>
    <lineage>
        <taxon>Eukaryota</taxon>
        <taxon>Metazoa</taxon>
        <taxon>Spiralia</taxon>
        <taxon>Lophotrochozoa</taxon>
        <taxon>Mollusca</taxon>
        <taxon>Gastropoda</taxon>
        <taxon>Heterobranchia</taxon>
        <taxon>Euthyneura</taxon>
        <taxon>Panpulmonata</taxon>
        <taxon>Eupulmonata</taxon>
        <taxon>Stylommatophora</taxon>
        <taxon>Helicina</taxon>
        <taxon>Arionoidea</taxon>
        <taxon>Arionidae</taxon>
        <taxon>Arion</taxon>
    </lineage>
</organism>
<evidence type="ECO:0000256" key="2">
    <source>
        <dbReference type="SAM" id="Phobius"/>
    </source>
</evidence>
<name>A0A0B7AZN3_9EUPU</name>
<dbReference type="EMBL" id="HACG01039202">
    <property type="protein sequence ID" value="CEK86067.1"/>
    <property type="molecule type" value="Transcribed_RNA"/>
</dbReference>
<dbReference type="InterPro" id="IPR020309">
    <property type="entry name" value="Smim-14"/>
</dbReference>